<accession>A0A6A6NX19</accession>
<protein>
    <submittedName>
        <fullName evidence="2">Uncharacterized protein</fullName>
    </submittedName>
</protein>
<dbReference type="EMBL" id="MU001684">
    <property type="protein sequence ID" value="KAF2456286.1"/>
    <property type="molecule type" value="Genomic_DNA"/>
</dbReference>
<feature type="region of interest" description="Disordered" evidence="1">
    <location>
        <begin position="32"/>
        <end position="100"/>
    </location>
</feature>
<dbReference type="Proteomes" id="UP000799766">
    <property type="component" value="Unassembled WGS sequence"/>
</dbReference>
<name>A0A6A6NX19_9PEZI</name>
<evidence type="ECO:0000313" key="2">
    <source>
        <dbReference type="EMBL" id="KAF2456286.1"/>
    </source>
</evidence>
<sequence length="100" mass="11157">MLRFSAALYSTMWYSLPGVPALLPNQPTGIRNARWPRTSRHSGPLSTTTLQLMPRRPRLVTASQRRGQRTPRSHWPVPQNSSAVSRPASRATFSATSTTQ</sequence>
<keyword evidence="3" id="KW-1185">Reference proteome</keyword>
<dbReference type="AlphaFoldDB" id="A0A6A6NX19"/>
<evidence type="ECO:0000313" key="3">
    <source>
        <dbReference type="Proteomes" id="UP000799766"/>
    </source>
</evidence>
<proteinExistence type="predicted"/>
<organism evidence="2 3">
    <name type="scientific">Lineolata rhizophorae</name>
    <dbReference type="NCBI Taxonomy" id="578093"/>
    <lineage>
        <taxon>Eukaryota</taxon>
        <taxon>Fungi</taxon>
        <taxon>Dikarya</taxon>
        <taxon>Ascomycota</taxon>
        <taxon>Pezizomycotina</taxon>
        <taxon>Dothideomycetes</taxon>
        <taxon>Dothideomycetes incertae sedis</taxon>
        <taxon>Lineolatales</taxon>
        <taxon>Lineolataceae</taxon>
        <taxon>Lineolata</taxon>
    </lineage>
</organism>
<reference evidence="2" key="1">
    <citation type="journal article" date="2020" name="Stud. Mycol.">
        <title>101 Dothideomycetes genomes: a test case for predicting lifestyles and emergence of pathogens.</title>
        <authorList>
            <person name="Haridas S."/>
            <person name="Albert R."/>
            <person name="Binder M."/>
            <person name="Bloem J."/>
            <person name="Labutti K."/>
            <person name="Salamov A."/>
            <person name="Andreopoulos B."/>
            <person name="Baker S."/>
            <person name="Barry K."/>
            <person name="Bills G."/>
            <person name="Bluhm B."/>
            <person name="Cannon C."/>
            <person name="Castanera R."/>
            <person name="Culley D."/>
            <person name="Daum C."/>
            <person name="Ezra D."/>
            <person name="Gonzalez J."/>
            <person name="Henrissat B."/>
            <person name="Kuo A."/>
            <person name="Liang C."/>
            <person name="Lipzen A."/>
            <person name="Lutzoni F."/>
            <person name="Magnuson J."/>
            <person name="Mondo S."/>
            <person name="Nolan M."/>
            <person name="Ohm R."/>
            <person name="Pangilinan J."/>
            <person name="Park H.-J."/>
            <person name="Ramirez L."/>
            <person name="Alfaro M."/>
            <person name="Sun H."/>
            <person name="Tritt A."/>
            <person name="Yoshinaga Y."/>
            <person name="Zwiers L.-H."/>
            <person name="Turgeon B."/>
            <person name="Goodwin S."/>
            <person name="Spatafora J."/>
            <person name="Crous P."/>
            <person name="Grigoriev I."/>
        </authorList>
    </citation>
    <scope>NUCLEOTIDE SEQUENCE</scope>
    <source>
        <strain evidence="2">ATCC 16933</strain>
    </source>
</reference>
<evidence type="ECO:0000256" key="1">
    <source>
        <dbReference type="SAM" id="MobiDB-lite"/>
    </source>
</evidence>
<gene>
    <name evidence="2" type="ORF">BDY21DRAFT_348463</name>
</gene>
<feature type="compositionally biased region" description="Low complexity" evidence="1">
    <location>
        <begin position="85"/>
        <end position="100"/>
    </location>
</feature>